<dbReference type="GO" id="GO:0009653">
    <property type="term" value="P:anatomical structure morphogenesis"/>
    <property type="evidence" value="ECO:0007669"/>
    <property type="project" value="TreeGrafter"/>
</dbReference>
<evidence type="ECO:0000256" key="5">
    <source>
        <dbReference type="PROSITE-ProRule" id="PRU01201"/>
    </source>
</evidence>
<accession>A0AAV7BUD4</accession>
<sequence>MMAGGRCFLLLLLLGGVLQDMGSEGQNTEETDPPKNLDVNLHMTFVPTENSGLLFLAYGESEYLLVELVNGTIQTRLKRTIGESILTLPKSIVLQNSNSHKIDLQVTESLMTLTLDNFTSILDFSWPRQKLFTYHSIHLGGTGGNNTSDHFANIPTFNGCIMEATFDKMDLLSGSFPQVEFYGDWEICHADLRITTGSFGFLGPRSYVKFPSWEIKPHGSIEIILETSRPGRAPLIYQSGPQKSYLYVEIAGGHLQGVFDTGISAIKFENLAYISDSQIHTIQISVDDSNIQLDVDKTSTLISLNSVGQKWDFHGDLYLGGVDGITLANMREGPLGNIFTDDMEYKSFLGCIMNLKINSKKMKIQDALTSRDVTDGCHEYDDYVEYDDYITTIIPITTSPTMFESLADICKLEPNKTKIPPLLHPKPVAVARGGIAALEWRHINPTVDLDKVGLRQSQLVFTIVGSSQHGKLELGISGGETRKKFTLLDINSYRVRYIHDGSESYKDQINLELSLASGINVPECLRKPQRFTLAVNISPTSTPIIQFPRGNTFWILFYGQKILTGDFINITDPDTPCEFLTISVTGDSKQGHFETQDKPGEAIHEFSCKKLEAGQVVFLHKSGHEANFTIQASDGTSKSSPEIVTFLAVQPLINVTQNAVVVHEGTPALITLSNLPVVTNAEKLGIDISYEIIDYPRLGMVQILVPGEDWKATDTFKQDDLQRSAVRYLSTESELHGEELSENMKIQLKIGTQVVSNNTIQVRVKKSSLQMARIIPLKLGKKREVNFTDKNLQVETNVNDHELASFIYFIIQSPRKGNLLLDGRRIMEGSHFTQEDVNNRHVSYAATVRNTMEMEDQFQFQVIYNTRNSPVFTYKILIGVDPDAPQLTNQLLHVLEGEAGTITQDHLFIKSSRSTGFTYEVIDGPQHGMLIRKGNSQTDQEEGVTEFTNDDILDGLLLYKHDGSETTEDDIPFVVFKQLEGSASDTSGEGEGKEEEVVRDVFRVSIQPVNDNAPKQIVHKVFNVVRDGKKLLTTNDIAFLDSDSGTTDSQIVLVRYGVAFGRIVFEDEPSLVVMRFTQDDIRKHRILFIHSGPDQGSIQLQVSDGLHHLTTILEVQASDPFIHIANMTTLDVVAGGEGTLTPKNLNIETNLDLRTDDEIKYHIKTKPRWGEVLREGQPTESFSQQDLADGLVVYRHSGEGSNRDHFRISVEVNQVEAVGDIKVQVISDSPPVPLNVIHNEKIYVFQGEAAEIKKEFLLVSADGIFPHKIAYSLMGSPYFGHLVSVGGELSSDGSPSLDFVYTFTQEDINKGMILYLHSSTDMLPDQMMLEVSAGGTTQEIVVPIEVLSVNIPLEVKELKVTEGGTAVLSNSIIQVPNDYYMSLNLDLIILESPKNGHIINQEKNELREFNWNELDQGQIFYEHDASETRNDSFTIMANASDVNHHSHPVTINVVVQAINDEKPRVITNNGLQMLEGETALITTDALQAIDDDSAPEDIVYSFIPPSNGEVIVRGFPGRVLSFSQRDLDLGMVQFLHRGELDGGFFFKVTDGENESEQLFFHIRATPITVTMESLYNLVVCPRSLQQITKQHMNARTNEQKGTEPVLVYHIEKPPHIGDIVHGGNGEVLANFTQEEVDAGLVFYQHVDSPTPFWSAQDFFLFHVQSTHTTSQQYILNVTVTFQSSCPQLHTKLWRNSGLTVQQGGSSPITLDTLDGSNLLANSSYSKQTHDVVFSIISFPSYGHLSVNDGILDSENPYFLQSHLENGSLYYTNSDTKSESLLDGFHFMAQLRPKINFLHESKDLLAINEFFNISFTSAPIIPLILSPPKLKLQLAVGSYISLTEGHLSVDNSLAPPNNIVYTILDLPLGVSVETSGNQSSQVFQFTQEDLTKSNLMLLANQTAVSGEIRFNVTDGLQMPFLANLPIKVLPIHQAILEVEQVSGRANITLGHVSPTLDKMANTYVYKITGKPTSGQVVVGRTPVLEFQWDQVNNNEVSYEFTSFLSTKDEFEFVAISQMEEEYIGKITVQVSAMVKIGDRQQWPRGCTVKLGTEVIDASELGTQINSIPQFIVLRHPRKGRLVRFPHKGGSGERTSTNVFTQEELESGIIGVELWEDDQSGQGIQSDRFSLLVSASHVPPANVTVRFNTVPYNSSNINNVILLSVPESSSTTTNSPTSRSADPTHEMFVTHIQTTSWETTTVLGSTSNEPTTQSETTKDFISTSSDSFVTVNISPTTNSTQTTYLVPARTPKILVNITSPNTLSPDHWMSSEYQSEITTPKYIFNSSLSTNASASPSPAVEGTVLGFMSSHMYSIVLPVCLILLLILLGLLLLAYFVRKKKMGKHHVQKAASSAAKTENGAGDRQTFRPTEPDRGFPLHDVGDQRGNGAAAQPGSQYWV</sequence>
<feature type="transmembrane region" description="Helical" evidence="7">
    <location>
        <begin position="2313"/>
        <end position="2335"/>
    </location>
</feature>
<dbReference type="InterPro" id="IPR051561">
    <property type="entry name" value="FRAS1_ECM"/>
</dbReference>
<feature type="repeat" description="CSPG" evidence="5">
    <location>
        <begin position="1121"/>
        <end position="1211"/>
    </location>
</feature>
<evidence type="ECO:0000256" key="2">
    <source>
        <dbReference type="ARBA" id="ARBA00022737"/>
    </source>
</evidence>
<protein>
    <recommendedName>
        <fullName evidence="9">Laminin G domain-containing protein</fullName>
    </recommendedName>
</protein>
<feature type="domain" description="Laminin G" evidence="9">
    <location>
        <begin position="197"/>
        <end position="377"/>
    </location>
</feature>
<feature type="repeat" description="CSPG" evidence="5">
    <location>
        <begin position="542"/>
        <end position="635"/>
    </location>
</feature>
<evidence type="ECO:0000256" key="4">
    <source>
        <dbReference type="PROSITE-ProRule" id="PRU00122"/>
    </source>
</evidence>
<organism evidence="10 11">
    <name type="scientific">Engystomops pustulosus</name>
    <name type="common">Tungara frog</name>
    <name type="synonym">Physalaemus pustulosus</name>
    <dbReference type="NCBI Taxonomy" id="76066"/>
    <lineage>
        <taxon>Eukaryota</taxon>
        <taxon>Metazoa</taxon>
        <taxon>Chordata</taxon>
        <taxon>Craniata</taxon>
        <taxon>Vertebrata</taxon>
        <taxon>Euteleostomi</taxon>
        <taxon>Amphibia</taxon>
        <taxon>Batrachia</taxon>
        <taxon>Anura</taxon>
        <taxon>Neobatrachia</taxon>
        <taxon>Hyloidea</taxon>
        <taxon>Leptodactylidae</taxon>
        <taxon>Leiuperinae</taxon>
        <taxon>Engystomops</taxon>
    </lineage>
</organism>
<dbReference type="PANTHER" id="PTHR45739">
    <property type="entry name" value="MATRIX PROTEIN, PUTATIVE-RELATED"/>
    <property type="match status" value="1"/>
</dbReference>
<dbReference type="SUPFAM" id="SSF49899">
    <property type="entry name" value="Concanavalin A-like lectins/glucanases"/>
    <property type="match status" value="2"/>
</dbReference>
<evidence type="ECO:0000256" key="1">
    <source>
        <dbReference type="ARBA" id="ARBA00022729"/>
    </source>
</evidence>
<keyword evidence="11" id="KW-1185">Reference proteome</keyword>
<dbReference type="PROSITE" id="PS50025">
    <property type="entry name" value="LAM_G_DOMAIN"/>
    <property type="match status" value="2"/>
</dbReference>
<dbReference type="PANTHER" id="PTHR45739:SF13">
    <property type="entry name" value="CHONDROITIN SULFATE PROTEOGLYCAN 4"/>
    <property type="match status" value="1"/>
</dbReference>
<dbReference type="PROSITE" id="PS51854">
    <property type="entry name" value="CSPG"/>
    <property type="match status" value="10"/>
</dbReference>
<gene>
    <name evidence="10" type="ORF">GDO81_009797</name>
</gene>
<keyword evidence="2" id="KW-0677">Repeat</keyword>
<feature type="chain" id="PRO_5043619440" description="Laminin G domain-containing protein" evidence="8">
    <location>
        <begin position="20"/>
        <end position="2397"/>
    </location>
</feature>
<comment type="caution">
    <text evidence="4">Lacks conserved residue(s) required for the propagation of feature annotation.</text>
</comment>
<feature type="repeat" description="CSPG" evidence="5">
    <location>
        <begin position="1462"/>
        <end position="1551"/>
    </location>
</feature>
<evidence type="ECO:0000256" key="8">
    <source>
        <dbReference type="SAM" id="SignalP"/>
    </source>
</evidence>
<dbReference type="CDD" id="cd00110">
    <property type="entry name" value="LamG"/>
    <property type="match status" value="2"/>
</dbReference>
<name>A0AAV7BUD4_ENGPU</name>
<dbReference type="Gene3D" id="2.60.120.200">
    <property type="match status" value="2"/>
</dbReference>
<evidence type="ECO:0000313" key="11">
    <source>
        <dbReference type="Proteomes" id="UP000824782"/>
    </source>
</evidence>
<dbReference type="Pfam" id="PF02210">
    <property type="entry name" value="Laminin_G_2"/>
    <property type="match status" value="2"/>
</dbReference>
<dbReference type="InterPro" id="IPR013320">
    <property type="entry name" value="ConA-like_dom_sf"/>
</dbReference>
<feature type="repeat" description="CSPG" evidence="5">
    <location>
        <begin position="1013"/>
        <end position="1105"/>
    </location>
</feature>
<evidence type="ECO:0000313" key="10">
    <source>
        <dbReference type="EMBL" id="KAG8576198.1"/>
    </source>
</evidence>
<keyword evidence="7" id="KW-0812">Transmembrane</keyword>
<feature type="compositionally biased region" description="Basic and acidic residues" evidence="6">
    <location>
        <begin position="2368"/>
        <end position="2381"/>
    </location>
</feature>
<dbReference type="Proteomes" id="UP000824782">
    <property type="component" value="Unassembled WGS sequence"/>
</dbReference>
<dbReference type="InterPro" id="IPR039005">
    <property type="entry name" value="CSPG_rpt"/>
</dbReference>
<feature type="repeat" description="CSPG" evidence="5">
    <location>
        <begin position="419"/>
        <end position="514"/>
    </location>
</feature>
<proteinExistence type="predicted"/>
<feature type="domain" description="Laminin G" evidence="9">
    <location>
        <begin position="16"/>
        <end position="188"/>
    </location>
</feature>
<feature type="signal peptide" evidence="8">
    <location>
        <begin position="1"/>
        <end position="19"/>
    </location>
</feature>
<feature type="repeat" description="CSPG" evidence="5">
    <location>
        <begin position="1565"/>
        <end position="1664"/>
    </location>
</feature>
<feature type="region of interest" description="Disordered" evidence="6">
    <location>
        <begin position="2346"/>
        <end position="2397"/>
    </location>
</feature>
<evidence type="ECO:0000256" key="3">
    <source>
        <dbReference type="ARBA" id="ARBA00023180"/>
    </source>
</evidence>
<keyword evidence="7" id="KW-0472">Membrane</keyword>
<reference evidence="10" key="1">
    <citation type="thesis" date="2020" institute="ProQuest LLC" country="789 East Eisenhower Parkway, Ann Arbor, MI, USA">
        <title>Comparative Genomics and Chromosome Evolution.</title>
        <authorList>
            <person name="Mudd A.B."/>
        </authorList>
    </citation>
    <scope>NUCLEOTIDE SEQUENCE</scope>
    <source>
        <strain evidence="10">237g6f4</strain>
        <tissue evidence="10">Blood</tissue>
    </source>
</reference>
<evidence type="ECO:0000256" key="6">
    <source>
        <dbReference type="SAM" id="MobiDB-lite"/>
    </source>
</evidence>
<keyword evidence="3" id="KW-0325">Glycoprotein</keyword>
<feature type="repeat" description="CSPG" evidence="5">
    <location>
        <begin position="883"/>
        <end position="976"/>
    </location>
</feature>
<dbReference type="InterPro" id="IPR001791">
    <property type="entry name" value="Laminin_G"/>
</dbReference>
<keyword evidence="7" id="KW-1133">Transmembrane helix</keyword>
<feature type="repeat" description="CSPG" evidence="5">
    <location>
        <begin position="1233"/>
        <end position="1332"/>
    </location>
</feature>
<evidence type="ECO:0000259" key="9">
    <source>
        <dbReference type="PROSITE" id="PS50025"/>
    </source>
</evidence>
<dbReference type="EMBL" id="WNYA01000004">
    <property type="protein sequence ID" value="KAG8576198.1"/>
    <property type="molecule type" value="Genomic_DNA"/>
</dbReference>
<dbReference type="Pfam" id="PF16184">
    <property type="entry name" value="Cadherin_3"/>
    <property type="match status" value="12"/>
</dbReference>
<feature type="repeat" description="CSPG" evidence="5">
    <location>
        <begin position="1689"/>
        <end position="1789"/>
    </location>
</feature>
<comment type="caution">
    <text evidence="10">The sequence shown here is derived from an EMBL/GenBank/DDBJ whole genome shotgun (WGS) entry which is preliminary data.</text>
</comment>
<keyword evidence="1 8" id="KW-0732">Signal</keyword>
<evidence type="ECO:0000256" key="7">
    <source>
        <dbReference type="SAM" id="Phobius"/>
    </source>
</evidence>
<dbReference type="SMART" id="SM00282">
    <property type="entry name" value="LamG"/>
    <property type="match status" value="2"/>
</dbReference>
<feature type="repeat" description="CSPG" evidence="5">
    <location>
        <begin position="1344"/>
        <end position="1438"/>
    </location>
</feature>